<dbReference type="Gene3D" id="3.10.400.20">
    <property type="match status" value="1"/>
</dbReference>
<name>A0A7J6P0Z7_PEROL</name>
<protein>
    <submittedName>
        <fullName evidence="4">Malignant T-cell-amplified sequence 1</fullName>
    </submittedName>
</protein>
<dbReference type="OrthoDB" id="10249667at2759"/>
<reference evidence="4 5" key="1">
    <citation type="submission" date="2020-04" db="EMBL/GenBank/DDBJ databases">
        <title>Perkinsus olseni comparative genomics.</title>
        <authorList>
            <person name="Bogema D.R."/>
        </authorList>
    </citation>
    <scope>NUCLEOTIDE SEQUENCE [LARGE SCALE GENOMIC DNA]</scope>
    <source>
        <strain evidence="4">00978-12</strain>
    </source>
</reference>
<keyword evidence="2" id="KW-0472">Membrane</keyword>
<dbReference type="PROSITE" id="PS50890">
    <property type="entry name" value="PUA"/>
    <property type="match status" value="1"/>
</dbReference>
<feature type="domain" description="Pre-PUA" evidence="3">
    <location>
        <begin position="139"/>
        <end position="215"/>
    </location>
</feature>
<keyword evidence="2" id="KW-0812">Transmembrane</keyword>
<dbReference type="InterPro" id="IPR004521">
    <property type="entry name" value="Uncharacterised_CHP00451"/>
</dbReference>
<dbReference type="GO" id="GO:0001731">
    <property type="term" value="P:formation of translation preinitiation complex"/>
    <property type="evidence" value="ECO:0007669"/>
    <property type="project" value="TreeGrafter"/>
</dbReference>
<dbReference type="CDD" id="cd11609">
    <property type="entry name" value="MCT1_N"/>
    <property type="match status" value="1"/>
</dbReference>
<evidence type="ECO:0000256" key="1">
    <source>
        <dbReference type="ARBA" id="ARBA00022490"/>
    </source>
</evidence>
<organism evidence="4 5">
    <name type="scientific">Perkinsus olseni</name>
    <name type="common">Perkinsus atlanticus</name>
    <dbReference type="NCBI Taxonomy" id="32597"/>
    <lineage>
        <taxon>Eukaryota</taxon>
        <taxon>Sar</taxon>
        <taxon>Alveolata</taxon>
        <taxon>Perkinsozoa</taxon>
        <taxon>Perkinsea</taxon>
        <taxon>Perkinsida</taxon>
        <taxon>Perkinsidae</taxon>
        <taxon>Perkinsus</taxon>
    </lineage>
</organism>
<dbReference type="NCBIfam" id="TIGR00451">
    <property type="entry name" value="unchar_dom_2"/>
    <property type="match status" value="1"/>
</dbReference>
<dbReference type="SUPFAM" id="SSF88697">
    <property type="entry name" value="PUA domain-like"/>
    <property type="match status" value="1"/>
</dbReference>
<evidence type="ECO:0000256" key="2">
    <source>
        <dbReference type="SAM" id="Phobius"/>
    </source>
</evidence>
<evidence type="ECO:0000259" key="3">
    <source>
        <dbReference type="Pfam" id="PF17832"/>
    </source>
</evidence>
<comment type="caution">
    <text evidence="4">The sequence shown here is derived from an EMBL/GenBank/DDBJ whole genome shotgun (WGS) entry which is preliminary data.</text>
</comment>
<evidence type="ECO:0000313" key="4">
    <source>
        <dbReference type="EMBL" id="KAF4689833.1"/>
    </source>
</evidence>
<dbReference type="GO" id="GO:0003723">
    <property type="term" value="F:RNA binding"/>
    <property type="evidence" value="ECO:0007669"/>
    <property type="project" value="InterPro"/>
</dbReference>
<keyword evidence="2" id="KW-1133">Transmembrane helix</keyword>
<dbReference type="InterPro" id="IPR015947">
    <property type="entry name" value="PUA-like_sf"/>
</dbReference>
<dbReference type="EMBL" id="JABANP010000114">
    <property type="protein sequence ID" value="KAF4689833.1"/>
    <property type="molecule type" value="Genomic_DNA"/>
</dbReference>
<dbReference type="InterPro" id="IPR041366">
    <property type="entry name" value="Pre-PUA"/>
</dbReference>
<dbReference type="Pfam" id="PF17832">
    <property type="entry name" value="Pre-PUA"/>
    <property type="match status" value="1"/>
</dbReference>
<dbReference type="Proteomes" id="UP000541610">
    <property type="component" value="Unassembled WGS sequence"/>
</dbReference>
<sequence length="323" mass="36629">MVNWAAFYIRRQYFWNFCWRVTVTGLFGVIFYMVGSVASSWNESVHRAWLHYVKKERERAELMELIRDARDAGILPTEGELIFSEAAAWFVDGGDYEVFFISSYGSDKVCYARGRISVLIGALWAGTLRRGRMRAISPTQNQAKSSVARGVKSSVVEDYPRMEECAPGLFPKKAQNVLVKCKDHVQMFAVNGEVLFFQLRDGPWIPTLRTLHRFPTMMPLVRVDRGAIRFVLKGANIMTPWFDESRRRSPAASGEGPDSYNAVVLTLYEADGRAIIAEGKEHICAIGRTLQSADEMRSTNQGIAIENIHYLNDGLWKLTSRPL</sequence>
<evidence type="ECO:0000313" key="5">
    <source>
        <dbReference type="Proteomes" id="UP000541610"/>
    </source>
</evidence>
<proteinExistence type="predicted"/>
<feature type="transmembrane region" description="Helical" evidence="2">
    <location>
        <begin position="12"/>
        <end position="34"/>
    </location>
</feature>
<keyword evidence="1" id="KW-0963">Cytoplasm</keyword>
<dbReference type="InterPro" id="IPR016437">
    <property type="entry name" value="MCT-1/Tma20"/>
</dbReference>
<accession>A0A7J6P0Z7</accession>
<dbReference type="PANTHER" id="PTHR22798">
    <property type="entry name" value="MCT-1 PROTEIN"/>
    <property type="match status" value="1"/>
</dbReference>
<dbReference type="CDD" id="cd21155">
    <property type="entry name" value="PUA_MCTS-1-like"/>
    <property type="match status" value="1"/>
</dbReference>
<gene>
    <name evidence="4" type="primary">MCTS1</name>
    <name evidence="4" type="ORF">FOZ60_001105</name>
</gene>
<dbReference type="AlphaFoldDB" id="A0A7J6P0Z7"/>
<dbReference type="PANTHER" id="PTHR22798:SF0">
    <property type="entry name" value="MALIGNANT T-CELL-AMPLIFIED SEQUENCE 1"/>
    <property type="match status" value="1"/>
</dbReference>